<dbReference type="InterPro" id="IPR027843">
    <property type="entry name" value="DUF4440"/>
</dbReference>
<reference evidence="2" key="1">
    <citation type="submission" date="2022-11" db="EMBL/GenBank/DDBJ databases">
        <title>Marilongibacter aestuarii gen. nov., sp. nov., isolated from tidal flat sediment.</title>
        <authorList>
            <person name="Jiayan W."/>
        </authorList>
    </citation>
    <scope>NUCLEOTIDE SEQUENCE</scope>
    <source>
        <strain evidence="2">Z1-6</strain>
    </source>
</reference>
<protein>
    <submittedName>
        <fullName evidence="2">Nuclear transport factor 2 family protein</fullName>
    </submittedName>
</protein>
<dbReference type="Pfam" id="PF14534">
    <property type="entry name" value="DUF4440"/>
    <property type="match status" value="1"/>
</dbReference>
<dbReference type="EMBL" id="JAPOHD010000069">
    <property type="protein sequence ID" value="MCY1723506.1"/>
    <property type="molecule type" value="Genomic_DNA"/>
</dbReference>
<dbReference type="InterPro" id="IPR032710">
    <property type="entry name" value="NTF2-like_dom_sf"/>
</dbReference>
<name>A0A9X3FE80_9BACT</name>
<evidence type="ECO:0000313" key="2">
    <source>
        <dbReference type="EMBL" id="MCY1723506.1"/>
    </source>
</evidence>
<accession>A0A9X3FE80</accession>
<proteinExistence type="predicted"/>
<dbReference type="RefSeq" id="WP_343335832.1">
    <property type="nucleotide sequence ID" value="NZ_JAPOHD010000069.1"/>
</dbReference>
<feature type="domain" description="DUF4440" evidence="1">
    <location>
        <begin position="34"/>
        <end position="146"/>
    </location>
</feature>
<sequence>MNKLSLFLLPLFLGMFACQTDDKKTSTEKWKAEIIATEEKFAEMAAREGIAKAFLTFAADDAVLMRNDSVIIGKKSIQQSFKNTNSEPGSVSLTWQPDFVDVSSSGDLGYTYGKYVYSVTDSLGLKTSSKGIFHTVWKRQPDGKWRFVWD</sequence>
<dbReference type="AlphaFoldDB" id="A0A9X3FE80"/>
<dbReference type="Proteomes" id="UP001145087">
    <property type="component" value="Unassembled WGS sequence"/>
</dbReference>
<evidence type="ECO:0000259" key="1">
    <source>
        <dbReference type="Pfam" id="PF14534"/>
    </source>
</evidence>
<dbReference type="Gene3D" id="3.10.450.50">
    <property type="match status" value="1"/>
</dbReference>
<comment type="caution">
    <text evidence="2">The sequence shown here is derived from an EMBL/GenBank/DDBJ whole genome shotgun (WGS) entry which is preliminary data.</text>
</comment>
<evidence type="ECO:0000313" key="3">
    <source>
        <dbReference type="Proteomes" id="UP001145087"/>
    </source>
</evidence>
<keyword evidence="3" id="KW-1185">Reference proteome</keyword>
<gene>
    <name evidence="2" type="ORF">OU798_24355</name>
</gene>
<organism evidence="2 3">
    <name type="scientific">Draconibacterium aestuarii</name>
    <dbReference type="NCBI Taxonomy" id="2998507"/>
    <lineage>
        <taxon>Bacteria</taxon>
        <taxon>Pseudomonadati</taxon>
        <taxon>Bacteroidota</taxon>
        <taxon>Bacteroidia</taxon>
        <taxon>Marinilabiliales</taxon>
        <taxon>Prolixibacteraceae</taxon>
        <taxon>Draconibacterium</taxon>
    </lineage>
</organism>
<dbReference type="SUPFAM" id="SSF54427">
    <property type="entry name" value="NTF2-like"/>
    <property type="match status" value="1"/>
</dbReference>
<dbReference type="PROSITE" id="PS51257">
    <property type="entry name" value="PROKAR_LIPOPROTEIN"/>
    <property type="match status" value="1"/>
</dbReference>